<accession>A0A175W9C2</accession>
<reference evidence="1 2" key="1">
    <citation type="journal article" date="2016" name="Genome Announc.">
        <title>Genome Sequence of Madurella mycetomatis mm55, Isolated from a Human Mycetoma Case in Sudan.</title>
        <authorList>
            <person name="Smit S."/>
            <person name="Derks M.F."/>
            <person name="Bervoets S."/>
            <person name="Fahal A."/>
            <person name="van Leeuwen W."/>
            <person name="van Belkum A."/>
            <person name="van de Sande W.W."/>
        </authorList>
    </citation>
    <scope>NUCLEOTIDE SEQUENCE [LARGE SCALE GENOMIC DNA]</scope>
    <source>
        <strain evidence="2">mm55</strain>
    </source>
</reference>
<organism evidence="1 2">
    <name type="scientific">Madurella mycetomatis</name>
    <dbReference type="NCBI Taxonomy" id="100816"/>
    <lineage>
        <taxon>Eukaryota</taxon>
        <taxon>Fungi</taxon>
        <taxon>Dikarya</taxon>
        <taxon>Ascomycota</taxon>
        <taxon>Pezizomycotina</taxon>
        <taxon>Sordariomycetes</taxon>
        <taxon>Sordariomycetidae</taxon>
        <taxon>Sordariales</taxon>
        <taxon>Sordariales incertae sedis</taxon>
        <taxon>Madurella</taxon>
    </lineage>
</organism>
<dbReference type="Proteomes" id="UP000078237">
    <property type="component" value="Unassembled WGS sequence"/>
</dbReference>
<keyword evidence="2" id="KW-1185">Reference proteome</keyword>
<evidence type="ECO:0008006" key="3">
    <source>
        <dbReference type="Google" id="ProtNLM"/>
    </source>
</evidence>
<evidence type="ECO:0000313" key="2">
    <source>
        <dbReference type="Proteomes" id="UP000078237"/>
    </source>
</evidence>
<proteinExistence type="predicted"/>
<evidence type="ECO:0000313" key="1">
    <source>
        <dbReference type="EMBL" id="KXX80069.1"/>
    </source>
</evidence>
<name>A0A175W9C2_9PEZI</name>
<dbReference type="EMBL" id="LCTW02000070">
    <property type="protein sequence ID" value="KXX80069.1"/>
    <property type="molecule type" value="Genomic_DNA"/>
</dbReference>
<dbReference type="OrthoDB" id="4587497at2759"/>
<gene>
    <name evidence="1" type="ORF">MMYC01_204985</name>
</gene>
<comment type="caution">
    <text evidence="1">The sequence shown here is derived from an EMBL/GenBank/DDBJ whole genome shotgun (WGS) entry which is preliminary data.</text>
</comment>
<protein>
    <recommendedName>
        <fullName evidence="3">Fungal N-terminal domain-containing protein</fullName>
    </recommendedName>
</protein>
<dbReference type="AlphaFoldDB" id="A0A175W9C2"/>
<sequence>MADPLSVAGLGIGVVALGLQVARGITTYIDALNCRDKDIASVAEASLSKFQCDHQVATSAVHAGLDSCQKELNALENLVTDLTAYDQSAASKKHEFKSQGKNLLCPFSRPKIEQLETRIRKANATLQLALQALGLFVSQLSTEKLAMLEATSYNISASLLGLRSKISAMDSPLQDMQSTLSRFGTRLDTLQILVAQLLVSQPDENGMLQGFPYLLSSYDLKVLEAKWEQSLEDASEDEGEHAYELALLEELLGEFEEEFIAILQDPIRKIDDLIAFWEHIWVSRMQEVIDRLQGSDLGDDERRRAEEIGVVWDQPQAQPPKVPGNPYKGDTIDHWMYELERIETESFL</sequence>
<dbReference type="VEuPathDB" id="FungiDB:MMYC01_204985"/>